<dbReference type="Pfam" id="PF00450">
    <property type="entry name" value="Peptidase_S10"/>
    <property type="match status" value="1"/>
</dbReference>
<keyword evidence="9" id="KW-0472">Membrane</keyword>
<evidence type="ECO:0000313" key="11">
    <source>
        <dbReference type="EMBL" id="CAE0413116.1"/>
    </source>
</evidence>
<keyword evidence="8" id="KW-0333">Golgi apparatus</keyword>
<evidence type="ECO:0000256" key="4">
    <source>
        <dbReference type="ARBA" id="ARBA00022692"/>
    </source>
</evidence>
<keyword evidence="6 10" id="KW-0732">Signal</keyword>
<dbReference type="PROSITE" id="PS00131">
    <property type="entry name" value="CARBOXYPEPT_SER_SER"/>
    <property type="match status" value="1"/>
</dbReference>
<dbReference type="InterPro" id="IPR029058">
    <property type="entry name" value="AB_hydrolase_fold"/>
</dbReference>
<evidence type="ECO:0000256" key="1">
    <source>
        <dbReference type="ARBA" id="ARBA00001003"/>
    </source>
</evidence>
<evidence type="ECO:0000256" key="6">
    <source>
        <dbReference type="ARBA" id="ARBA00022729"/>
    </source>
</evidence>
<organism evidence="11">
    <name type="scientific">Amphora coffeiformis</name>
    <dbReference type="NCBI Taxonomy" id="265554"/>
    <lineage>
        <taxon>Eukaryota</taxon>
        <taxon>Sar</taxon>
        <taxon>Stramenopiles</taxon>
        <taxon>Ochrophyta</taxon>
        <taxon>Bacillariophyta</taxon>
        <taxon>Bacillariophyceae</taxon>
        <taxon>Bacillariophycidae</taxon>
        <taxon>Thalassiophysales</taxon>
        <taxon>Catenulaceae</taxon>
        <taxon>Amphora</taxon>
    </lineage>
</organism>
<dbReference type="EMBL" id="HBIM01012699">
    <property type="protein sequence ID" value="CAE0413116.1"/>
    <property type="molecule type" value="Transcribed_RNA"/>
</dbReference>
<dbReference type="Gene3D" id="3.40.50.1820">
    <property type="entry name" value="alpha/beta hydrolase"/>
    <property type="match status" value="1"/>
</dbReference>
<dbReference type="GO" id="GO:0006508">
    <property type="term" value="P:proteolysis"/>
    <property type="evidence" value="ECO:0007669"/>
    <property type="project" value="UniProtKB-KW"/>
</dbReference>
<dbReference type="PANTHER" id="PTHR11802:SF190">
    <property type="entry name" value="PHEROMONE-PROCESSING CARBOXYPEPTIDASE KEX1"/>
    <property type="match status" value="1"/>
</dbReference>
<evidence type="ECO:0000256" key="8">
    <source>
        <dbReference type="ARBA" id="ARBA00023034"/>
    </source>
</evidence>
<comment type="similarity">
    <text evidence="3 10">Belongs to the peptidase S10 family.</text>
</comment>
<dbReference type="PANTHER" id="PTHR11802">
    <property type="entry name" value="SERINE PROTEASE FAMILY S10 SERINE CARBOXYPEPTIDASE"/>
    <property type="match status" value="1"/>
</dbReference>
<keyword evidence="7" id="KW-1133">Transmembrane helix</keyword>
<dbReference type="PROSITE" id="PS00560">
    <property type="entry name" value="CARBOXYPEPT_SER_HIS"/>
    <property type="match status" value="1"/>
</dbReference>
<keyword evidence="10" id="KW-0645">Protease</keyword>
<evidence type="ECO:0000256" key="5">
    <source>
        <dbReference type="ARBA" id="ARBA00022703"/>
    </source>
</evidence>
<sequence length="568" mass="63231">MVSVSPFCLLCYCLSVWSASAAFTKSPQAQFEVRGLEDLVPAFDSFEGEMFAGTLPLAHPSVEEGEEGEYMFWLFEPEAPAVDDSLIIWFNGGPGCTAFSAGLFFEMGPITIPLRPAGTLTGPDELHAPLGPNPYGWHKASAVMYVEQPVNVGFSEGPHDPVNETDIGRAMDGFLQHFVHVFEAYKDKRIFLVGESYAGMYVPSMAHYIHERNKQGRPDDEVDIKLGGIALGNGWVDAIGQGGTVIDWAWWHGLIDSVTKDSLYREWDHCVLKGKTEPAPFHPYTVPDECGMMGVVAKAAGAGLLPRGLAPNVYDMSTWDPYDLINKYSTIDEFFNNHEIQKALNVPKHFDGVWMGCIPGAGRRLEEDTKPRMLRQHFPEHLLDQDRPESMKSWMIDLLDDAKIPVLVYNGDRDATCNSVGSEIFLDGLDEWSGIGDWKDPEGYKRGIWVSDPEDDGQAISGYAKEVKNLQFVIVYNSGHLVPYNRPVAALDLITRLLEGQSYVDKVIEPIIVDVTLPDDSDDGHDTPRRRWLETILAMIVAFAGGYFVSRFQHRKSDGYQSVPSISL</sequence>
<evidence type="ECO:0000256" key="2">
    <source>
        <dbReference type="ARBA" id="ARBA00004393"/>
    </source>
</evidence>
<gene>
    <name evidence="11" type="ORF">ACOF00016_LOCUS10374</name>
</gene>
<protein>
    <recommendedName>
        <fullName evidence="10">Carboxypeptidase</fullName>
        <ecNumber evidence="10">3.4.16.-</ecNumber>
    </recommendedName>
</protein>
<dbReference type="InterPro" id="IPR033124">
    <property type="entry name" value="Ser_caboxypep_his_AS"/>
</dbReference>
<dbReference type="EC" id="3.4.16.-" evidence="10"/>
<name>A0A7S3L7Z6_9STRA</name>
<feature type="signal peptide" evidence="10">
    <location>
        <begin position="1"/>
        <end position="21"/>
    </location>
</feature>
<dbReference type="InterPro" id="IPR001563">
    <property type="entry name" value="Peptidase_S10"/>
</dbReference>
<accession>A0A7S3L7Z6</accession>
<evidence type="ECO:0000256" key="3">
    <source>
        <dbReference type="ARBA" id="ARBA00009431"/>
    </source>
</evidence>
<keyword evidence="4" id="KW-0812">Transmembrane</keyword>
<dbReference type="GO" id="GO:0005794">
    <property type="term" value="C:Golgi apparatus"/>
    <property type="evidence" value="ECO:0007669"/>
    <property type="project" value="UniProtKB-SubCell"/>
</dbReference>
<comment type="subcellular location">
    <subcellularLocation>
        <location evidence="2">Golgi apparatus</location>
        <location evidence="2">trans-Golgi network membrane</location>
        <topology evidence="2">Single-pass type I membrane protein</topology>
    </subcellularLocation>
</comment>
<dbReference type="AlphaFoldDB" id="A0A7S3L7Z6"/>
<proteinExistence type="inferred from homology"/>
<reference evidence="11" key="1">
    <citation type="submission" date="2021-01" db="EMBL/GenBank/DDBJ databases">
        <authorList>
            <person name="Corre E."/>
            <person name="Pelletier E."/>
            <person name="Niang G."/>
            <person name="Scheremetjew M."/>
            <person name="Finn R."/>
            <person name="Kale V."/>
            <person name="Holt S."/>
            <person name="Cochrane G."/>
            <person name="Meng A."/>
            <person name="Brown T."/>
            <person name="Cohen L."/>
        </authorList>
    </citation>
    <scope>NUCLEOTIDE SEQUENCE</scope>
    <source>
        <strain evidence="11">CCMP127</strain>
    </source>
</reference>
<evidence type="ECO:0000256" key="7">
    <source>
        <dbReference type="ARBA" id="ARBA00022989"/>
    </source>
</evidence>
<evidence type="ECO:0000256" key="9">
    <source>
        <dbReference type="ARBA" id="ARBA00023136"/>
    </source>
</evidence>
<evidence type="ECO:0000256" key="10">
    <source>
        <dbReference type="RuleBase" id="RU361156"/>
    </source>
</evidence>
<feature type="chain" id="PRO_5031595272" description="Carboxypeptidase" evidence="10">
    <location>
        <begin position="22"/>
        <end position="568"/>
    </location>
</feature>
<dbReference type="PRINTS" id="PR00724">
    <property type="entry name" value="CRBOXYPTASEC"/>
</dbReference>
<dbReference type="InterPro" id="IPR018202">
    <property type="entry name" value="Ser_caboxypep_ser_AS"/>
</dbReference>
<dbReference type="GO" id="GO:0004185">
    <property type="term" value="F:serine-type carboxypeptidase activity"/>
    <property type="evidence" value="ECO:0007669"/>
    <property type="project" value="UniProtKB-UniRule"/>
</dbReference>
<dbReference type="SUPFAM" id="SSF53474">
    <property type="entry name" value="alpha/beta-Hydrolases"/>
    <property type="match status" value="1"/>
</dbReference>
<keyword evidence="5" id="KW-0053">Apoptosis</keyword>
<keyword evidence="10" id="KW-0121">Carboxypeptidase</keyword>
<keyword evidence="10" id="KW-0378">Hydrolase</keyword>
<comment type="catalytic activity">
    <reaction evidence="1">
        <text>Preferential release of a C-terminal arginine or lysine residue.</text>
        <dbReference type="EC" id="3.4.16.6"/>
    </reaction>
</comment>